<gene>
    <name evidence="1" type="ORF">CCMP2556_LOCUS23038</name>
</gene>
<comment type="caution">
    <text evidence="1">The sequence shown here is derived from an EMBL/GenBank/DDBJ whole genome shotgun (WGS) entry which is preliminary data.</text>
</comment>
<keyword evidence="2" id="KW-1185">Reference proteome</keyword>
<sequence length="138" mass="15021">MPAALLCASLWRRLPEGDSSSDGELQAQSSKTCPDRGEFGRLQKVSDSFDSILSRMTLTFVMKSDWRRCWRRRLLLDGHIDAPKCPMYHLKRYTLEGKIAPDAVAACFVNLASGAATQACSDALMDSNPALHGSGSAG</sequence>
<evidence type="ECO:0000313" key="2">
    <source>
        <dbReference type="Proteomes" id="UP001642484"/>
    </source>
</evidence>
<protein>
    <submittedName>
        <fullName evidence="1">Uncharacterized protein</fullName>
    </submittedName>
</protein>
<dbReference type="Proteomes" id="UP001642484">
    <property type="component" value="Unassembled WGS sequence"/>
</dbReference>
<proteinExistence type="predicted"/>
<dbReference type="EMBL" id="CAXAMN010014481">
    <property type="protein sequence ID" value="CAK9043541.1"/>
    <property type="molecule type" value="Genomic_DNA"/>
</dbReference>
<organism evidence="1 2">
    <name type="scientific">Durusdinium trenchii</name>
    <dbReference type="NCBI Taxonomy" id="1381693"/>
    <lineage>
        <taxon>Eukaryota</taxon>
        <taxon>Sar</taxon>
        <taxon>Alveolata</taxon>
        <taxon>Dinophyceae</taxon>
        <taxon>Suessiales</taxon>
        <taxon>Symbiodiniaceae</taxon>
        <taxon>Durusdinium</taxon>
    </lineage>
</organism>
<evidence type="ECO:0000313" key="1">
    <source>
        <dbReference type="EMBL" id="CAK9043541.1"/>
    </source>
</evidence>
<reference evidence="1 2" key="1">
    <citation type="submission" date="2024-02" db="EMBL/GenBank/DDBJ databases">
        <authorList>
            <person name="Chen Y."/>
            <person name="Shah S."/>
            <person name="Dougan E. K."/>
            <person name="Thang M."/>
            <person name="Chan C."/>
        </authorList>
    </citation>
    <scope>NUCLEOTIDE SEQUENCE [LARGE SCALE GENOMIC DNA]</scope>
</reference>
<name>A0ABP0LWC4_9DINO</name>
<accession>A0ABP0LWC4</accession>